<dbReference type="SUPFAM" id="SSF88713">
    <property type="entry name" value="Glycoside hydrolase/deacetylase"/>
    <property type="match status" value="1"/>
</dbReference>
<dbReference type="Gene3D" id="3.20.20.370">
    <property type="entry name" value="Glycoside hydrolase/deacetylase"/>
    <property type="match status" value="1"/>
</dbReference>
<feature type="domain" description="NodB homology" evidence="3">
    <location>
        <begin position="83"/>
        <end position="350"/>
    </location>
</feature>
<gene>
    <name evidence="4" type="ORF">EPICR_80096</name>
</gene>
<organism evidence="4">
    <name type="scientific">uncultured Desulfobacteraceae bacterium</name>
    <dbReference type="NCBI Taxonomy" id="218296"/>
    <lineage>
        <taxon>Bacteria</taxon>
        <taxon>Pseudomonadati</taxon>
        <taxon>Thermodesulfobacteriota</taxon>
        <taxon>Desulfobacteria</taxon>
        <taxon>Desulfobacterales</taxon>
        <taxon>Desulfobacteraceae</taxon>
        <taxon>environmental samples</taxon>
    </lineage>
</organism>
<dbReference type="InterPro" id="IPR002509">
    <property type="entry name" value="NODB_dom"/>
</dbReference>
<evidence type="ECO:0000256" key="1">
    <source>
        <dbReference type="ARBA" id="ARBA00004613"/>
    </source>
</evidence>
<evidence type="ECO:0000259" key="3">
    <source>
        <dbReference type="PROSITE" id="PS51677"/>
    </source>
</evidence>
<comment type="subcellular location">
    <subcellularLocation>
        <location evidence="1">Secreted</location>
    </subcellularLocation>
</comment>
<dbReference type="InterPro" id="IPR011330">
    <property type="entry name" value="Glyco_hydro/deAcase_b/a-brl"/>
</dbReference>
<protein>
    <submittedName>
        <fullName evidence="4">Polysaccharide deacetylase</fullName>
    </submittedName>
</protein>
<dbReference type="GO" id="GO:0016810">
    <property type="term" value="F:hydrolase activity, acting on carbon-nitrogen (but not peptide) bonds"/>
    <property type="evidence" value="ECO:0007669"/>
    <property type="project" value="InterPro"/>
</dbReference>
<proteinExistence type="predicted"/>
<reference evidence="4" key="1">
    <citation type="submission" date="2019-01" db="EMBL/GenBank/DDBJ databases">
        <authorList>
            <consortium name="Genoscope - CEA"/>
            <person name="William W."/>
        </authorList>
    </citation>
    <scope>NUCLEOTIDE SEQUENCE</scope>
    <source>
        <strain evidence="4">CR-1</strain>
    </source>
</reference>
<dbReference type="Pfam" id="PF01522">
    <property type="entry name" value="Polysacc_deac_1"/>
    <property type="match status" value="2"/>
</dbReference>
<dbReference type="CDD" id="cd10918">
    <property type="entry name" value="CE4_NodB_like_5s_6s"/>
    <property type="match status" value="1"/>
</dbReference>
<dbReference type="InterPro" id="IPR051398">
    <property type="entry name" value="Polysacch_Deacetylase"/>
</dbReference>
<dbReference type="EMBL" id="CAACVI010000051">
    <property type="protein sequence ID" value="VEN75403.1"/>
    <property type="molecule type" value="Genomic_DNA"/>
</dbReference>
<dbReference type="PANTHER" id="PTHR34216:SF3">
    <property type="entry name" value="POLY-BETA-1,6-N-ACETYL-D-GLUCOSAMINE N-DEACETYLASE"/>
    <property type="match status" value="1"/>
</dbReference>
<sequence length="350" mass="39777">MKQAIHFGIERAKSAGHWLKRKMEPRGAVLLYHRVANESFDPQLLCVSPGNFASHLEKLRKWARPIRLKDMTADIGRGRLPRKAVALTFDDGYADNLAHAKPLLMKYDMPATFFVTAGYIGRDREFWWDELERLLLGPNTLPQTLSLRVGGENLRWDLGKSARYGHGAFRRRRAWHVLEKKDPTPRHAAYRFLQPRLLRLPDPDIQKILRRLRKIAQTGPSARPSHRCLTAEETIQLKADGAFEVGSHTLSHPFLSSLEDAAQREEIQGAKLRLEAILNHPVSSFSYPYGSPSSYTSQTVSRVKESGLARACANIQAPVSPGVDIFRLPRMIVRNWDGDEFAGRLKSFLR</sequence>
<accession>A0A484HQ08</accession>
<keyword evidence="2" id="KW-0732">Signal</keyword>
<evidence type="ECO:0000313" key="4">
    <source>
        <dbReference type="EMBL" id="VEN75403.1"/>
    </source>
</evidence>
<dbReference type="AlphaFoldDB" id="A0A484HQ08"/>
<evidence type="ECO:0000256" key="2">
    <source>
        <dbReference type="ARBA" id="ARBA00022729"/>
    </source>
</evidence>
<dbReference type="PANTHER" id="PTHR34216">
    <property type="match status" value="1"/>
</dbReference>
<dbReference type="GO" id="GO:0005975">
    <property type="term" value="P:carbohydrate metabolic process"/>
    <property type="evidence" value="ECO:0007669"/>
    <property type="project" value="InterPro"/>
</dbReference>
<name>A0A484HQ08_9BACT</name>
<dbReference type="PROSITE" id="PS51677">
    <property type="entry name" value="NODB"/>
    <property type="match status" value="1"/>
</dbReference>
<dbReference type="GO" id="GO:0005576">
    <property type="term" value="C:extracellular region"/>
    <property type="evidence" value="ECO:0007669"/>
    <property type="project" value="UniProtKB-SubCell"/>
</dbReference>